<evidence type="ECO:0000313" key="4">
    <source>
        <dbReference type="EMBL" id="KAG2177630.1"/>
    </source>
</evidence>
<dbReference type="SUPFAM" id="SSF52833">
    <property type="entry name" value="Thioredoxin-like"/>
    <property type="match status" value="1"/>
</dbReference>
<protein>
    <recommendedName>
        <fullName evidence="3">Phosducin domain-containing protein</fullName>
    </recommendedName>
</protein>
<dbReference type="Gene3D" id="3.40.30.10">
    <property type="entry name" value="Glutaredoxin"/>
    <property type="match status" value="1"/>
</dbReference>
<feature type="compositionally biased region" description="Acidic residues" evidence="2">
    <location>
        <begin position="11"/>
        <end position="29"/>
    </location>
</feature>
<feature type="region of interest" description="Disordered" evidence="2">
    <location>
        <begin position="1"/>
        <end position="35"/>
    </location>
</feature>
<evidence type="ECO:0000256" key="1">
    <source>
        <dbReference type="ARBA" id="ARBA00009686"/>
    </source>
</evidence>
<keyword evidence="5" id="KW-1185">Reference proteome</keyword>
<dbReference type="EMBL" id="JAEPRA010000012">
    <property type="protein sequence ID" value="KAG2177630.1"/>
    <property type="molecule type" value="Genomic_DNA"/>
</dbReference>
<evidence type="ECO:0000256" key="2">
    <source>
        <dbReference type="SAM" id="MobiDB-lite"/>
    </source>
</evidence>
<organism evidence="4 5">
    <name type="scientific">Umbelopsis vinacea</name>
    <dbReference type="NCBI Taxonomy" id="44442"/>
    <lineage>
        <taxon>Eukaryota</taxon>
        <taxon>Fungi</taxon>
        <taxon>Fungi incertae sedis</taxon>
        <taxon>Mucoromycota</taxon>
        <taxon>Mucoromycotina</taxon>
        <taxon>Umbelopsidomycetes</taxon>
        <taxon>Umbelopsidales</taxon>
        <taxon>Umbelopsidaceae</taxon>
        <taxon>Umbelopsis</taxon>
    </lineage>
</organism>
<sequence length="202" mass="23445">MTETANNPSLEEIEDEESLFRELEEEDDHESSQFRERRFQEIQAEVARRQNMIENDHGAYEEISTEKEVMKLTTTSKYVVVHFFHKDFRRCDIMDKHLRGLSHEHYQTKFCKINVENAPFLVEKMHIQVLPCVMAFIDGIAQSKLVGFDELGGTDGFSTTLLEFKLANAGECVIKKKETGIQFASKSKSLYQNDDDSDDYDE</sequence>
<dbReference type="CDD" id="cd02989">
    <property type="entry name" value="Phd_like_TxnDC9"/>
    <property type="match status" value="1"/>
</dbReference>
<name>A0A8H7PPW0_9FUNG</name>
<feature type="domain" description="Phosducin" evidence="3">
    <location>
        <begin position="24"/>
        <end position="164"/>
    </location>
</feature>
<dbReference type="InterPro" id="IPR036249">
    <property type="entry name" value="Thioredoxin-like_sf"/>
</dbReference>
<gene>
    <name evidence="4" type="ORF">INT44_008144</name>
</gene>
<evidence type="ECO:0000313" key="5">
    <source>
        <dbReference type="Proteomes" id="UP000612746"/>
    </source>
</evidence>
<accession>A0A8H7PPW0</accession>
<comment type="similarity">
    <text evidence="1">Belongs to the phosducin family.</text>
</comment>
<reference evidence="4" key="1">
    <citation type="submission" date="2020-12" db="EMBL/GenBank/DDBJ databases">
        <title>Metabolic potential, ecology and presence of endohyphal bacteria is reflected in genomic diversity of Mucoromycotina.</title>
        <authorList>
            <person name="Muszewska A."/>
            <person name="Okrasinska A."/>
            <person name="Steczkiewicz K."/>
            <person name="Drgas O."/>
            <person name="Orlowska M."/>
            <person name="Perlinska-Lenart U."/>
            <person name="Aleksandrzak-Piekarczyk T."/>
            <person name="Szatraj K."/>
            <person name="Zielenkiewicz U."/>
            <person name="Pilsyk S."/>
            <person name="Malc E."/>
            <person name="Mieczkowski P."/>
            <person name="Kruszewska J.S."/>
            <person name="Biernat P."/>
            <person name="Pawlowska J."/>
        </authorList>
    </citation>
    <scope>NUCLEOTIDE SEQUENCE</scope>
    <source>
        <strain evidence="4">WA0000051536</strain>
    </source>
</reference>
<comment type="caution">
    <text evidence="4">The sequence shown here is derived from an EMBL/GenBank/DDBJ whole genome shotgun (WGS) entry which is preliminary data.</text>
</comment>
<evidence type="ECO:0000259" key="3">
    <source>
        <dbReference type="Pfam" id="PF02114"/>
    </source>
</evidence>
<dbReference type="InterPro" id="IPR024253">
    <property type="entry name" value="Phosducin_thioredoxin-like_dom"/>
</dbReference>
<proteinExistence type="inferred from homology"/>
<dbReference type="Proteomes" id="UP000612746">
    <property type="component" value="Unassembled WGS sequence"/>
</dbReference>
<dbReference type="OrthoDB" id="10257948at2759"/>
<dbReference type="AlphaFoldDB" id="A0A8H7PPW0"/>
<dbReference type="PANTHER" id="PTHR21148">
    <property type="entry name" value="THIOREDOXIN DOMAIN-CONTAINING PROTEIN 9"/>
    <property type="match status" value="1"/>
</dbReference>
<dbReference type="Pfam" id="PF02114">
    <property type="entry name" value="Phosducin"/>
    <property type="match status" value="1"/>
</dbReference>